<dbReference type="EMBL" id="CP017715">
    <property type="protein sequence ID" value="AOY88472.1"/>
    <property type="molecule type" value="Genomic_DNA"/>
</dbReference>
<organism evidence="1 2">
    <name type="scientific">Marinobacter salinus</name>
    <dbReference type="NCBI Taxonomy" id="1874317"/>
    <lineage>
        <taxon>Bacteria</taxon>
        <taxon>Pseudomonadati</taxon>
        <taxon>Pseudomonadota</taxon>
        <taxon>Gammaproteobacteria</taxon>
        <taxon>Pseudomonadales</taxon>
        <taxon>Marinobacteraceae</taxon>
        <taxon>Marinobacter</taxon>
    </lineage>
</organism>
<keyword evidence="2" id="KW-1185">Reference proteome</keyword>
<dbReference type="KEGG" id="msq:BKP64_10025"/>
<dbReference type="Pfam" id="PF19795">
    <property type="entry name" value="DUF6279"/>
    <property type="match status" value="1"/>
</dbReference>
<dbReference type="PIRSF" id="PIRSF028200">
    <property type="entry name" value="UCP028200"/>
    <property type="match status" value="1"/>
</dbReference>
<dbReference type="RefSeq" id="WP_070969267.1">
    <property type="nucleotide sequence ID" value="NZ_CP017715.1"/>
</dbReference>
<evidence type="ECO:0000313" key="1">
    <source>
        <dbReference type="EMBL" id="AOY88472.1"/>
    </source>
</evidence>
<reference evidence="1 2" key="1">
    <citation type="submission" date="2016-10" db="EMBL/GenBank/DDBJ databases">
        <title>Marinobacter salinus sp. nov., a moderately halophilic bacterium isolated from a tidal flat environment.</title>
        <authorList>
            <person name="Park S.-J."/>
        </authorList>
    </citation>
    <scope>NUCLEOTIDE SEQUENCE [LARGE SCALE GENOMIC DNA]</scope>
    <source>
        <strain evidence="1 2">Hb8</strain>
    </source>
</reference>
<name>A0A1D9GLF8_9GAMM</name>
<dbReference type="Proteomes" id="UP000177445">
    <property type="component" value="Chromosome"/>
</dbReference>
<protein>
    <submittedName>
        <fullName evidence="1">DUF3549 domain-containing protein</fullName>
    </submittedName>
</protein>
<dbReference type="AlphaFoldDB" id="A0A1D9GLF8"/>
<accession>A0A1D9GLF8</accession>
<dbReference type="OrthoDB" id="5767052at2"/>
<dbReference type="STRING" id="1874317.BKP64_10025"/>
<proteinExistence type="predicted"/>
<gene>
    <name evidence="1" type="ORF">BKP64_10025</name>
</gene>
<evidence type="ECO:0000313" key="2">
    <source>
        <dbReference type="Proteomes" id="UP000177445"/>
    </source>
</evidence>
<sequence>MNVLGNSRITKRGAIVLLLISAALLSACSSTKMAYRYADWGIVWWVEDYVTLTGAQKQQLNTDIDQLRQWHCSTELPRYQVWLTGLESDIRQGNLDQAALAYHQDQLFDFFDPLLTRVPPIAANLLASLSDPQVRELAENMEQNQEELENKFLADDPDATATARAERTQERVERWLGDLNANQKAIVNTWSSQRGRQTEIWLEGRRNWQLALLDTLQRRDEAGFSGEVERLITESERFRGEEYQAMMAESQSAINTLIRDLVQASDSVHLTHLSGRAAELNDDFESLACSSAPEVAASPDDQMVR</sequence>
<dbReference type="InterPro" id="IPR016875">
    <property type="entry name" value="UCP028200"/>
</dbReference>